<feature type="transmembrane region" description="Helical" evidence="2">
    <location>
        <begin position="213"/>
        <end position="232"/>
    </location>
</feature>
<feature type="transmembrane region" description="Helical" evidence="2">
    <location>
        <begin position="174"/>
        <end position="193"/>
    </location>
</feature>
<comment type="similarity">
    <text evidence="1">Belongs to the EamA transporter family.</text>
</comment>
<keyword evidence="5" id="KW-1185">Reference proteome</keyword>
<dbReference type="InterPro" id="IPR000620">
    <property type="entry name" value="EamA_dom"/>
</dbReference>
<gene>
    <name evidence="4" type="ORF">FHX34_1021423</name>
</gene>
<dbReference type="GO" id="GO:0016020">
    <property type="term" value="C:membrane"/>
    <property type="evidence" value="ECO:0007669"/>
    <property type="project" value="InterPro"/>
</dbReference>
<organism evidence="4 5">
    <name type="scientific">Actinoplanes teichomyceticus</name>
    <dbReference type="NCBI Taxonomy" id="1867"/>
    <lineage>
        <taxon>Bacteria</taxon>
        <taxon>Bacillati</taxon>
        <taxon>Actinomycetota</taxon>
        <taxon>Actinomycetes</taxon>
        <taxon>Micromonosporales</taxon>
        <taxon>Micromonosporaceae</taxon>
        <taxon>Actinoplanes</taxon>
    </lineage>
</organism>
<evidence type="ECO:0000313" key="5">
    <source>
        <dbReference type="Proteomes" id="UP000320239"/>
    </source>
</evidence>
<feature type="transmembrane region" description="Helical" evidence="2">
    <location>
        <begin position="41"/>
        <end position="59"/>
    </location>
</feature>
<feature type="domain" description="EamA" evidence="3">
    <location>
        <begin position="177"/>
        <end position="314"/>
    </location>
</feature>
<evidence type="ECO:0000256" key="1">
    <source>
        <dbReference type="ARBA" id="ARBA00007362"/>
    </source>
</evidence>
<dbReference type="Proteomes" id="UP000320239">
    <property type="component" value="Unassembled WGS sequence"/>
</dbReference>
<accession>A0A561WLZ9</accession>
<dbReference type="Gene3D" id="1.10.3730.20">
    <property type="match status" value="1"/>
</dbReference>
<feature type="transmembrane region" description="Helical" evidence="2">
    <location>
        <begin position="269"/>
        <end position="290"/>
    </location>
</feature>
<reference evidence="4 5" key="1">
    <citation type="submission" date="2019-06" db="EMBL/GenBank/DDBJ databases">
        <title>Sequencing the genomes of 1000 actinobacteria strains.</title>
        <authorList>
            <person name="Klenk H.-P."/>
        </authorList>
    </citation>
    <scope>NUCLEOTIDE SEQUENCE [LARGE SCALE GENOMIC DNA]</scope>
    <source>
        <strain evidence="4 5">DSM 43866</strain>
    </source>
</reference>
<comment type="caution">
    <text evidence="4">The sequence shown here is derived from an EMBL/GenBank/DDBJ whole genome shotgun (WGS) entry which is preliminary data.</text>
</comment>
<dbReference type="SUPFAM" id="SSF103481">
    <property type="entry name" value="Multidrug resistance efflux transporter EmrE"/>
    <property type="match status" value="1"/>
</dbReference>
<feature type="transmembrane region" description="Helical" evidence="2">
    <location>
        <begin position="149"/>
        <end position="168"/>
    </location>
</feature>
<dbReference type="RefSeq" id="WP_145830867.1">
    <property type="nucleotide sequence ID" value="NZ_BOMX01000133.1"/>
</dbReference>
<feature type="transmembrane region" description="Helical" evidence="2">
    <location>
        <begin position="296"/>
        <end position="319"/>
    </location>
</feature>
<evidence type="ECO:0000313" key="4">
    <source>
        <dbReference type="EMBL" id="TWG24860.1"/>
    </source>
</evidence>
<dbReference type="InterPro" id="IPR037185">
    <property type="entry name" value="EmrE-like"/>
</dbReference>
<sequence length="338" mass="34812">MPHVRHADPRLGAVLASACLLLLGAMPLISAGRPAGAGALAFAFLLSVWQAAFSLPLLAREWWSGERGVFGAASPERPATAGAGSATPARTVLITVGTGVLFALSTWAYVLAFDTAGTTEAALALQAYPLFAAGSETMLGKRRRSRTELALIALIVVTLYHLATGGTWRPAGLSPWFAVALAVPALWSVAHIVLREVLITTSITPNQVTTSRLVVSVLVLGPLALAVEGPTALRTTLGNPGVPAAGALLGLAYYLELVLWFNAMRHIDVSLASTITVPAPAVTALLGAVLLGRPVYAYQLVSLTLIIIGLLGLLLPVIAGRGAGGDARRAPAGGQHAP</sequence>
<dbReference type="EMBL" id="VIWY01000002">
    <property type="protein sequence ID" value="TWG24860.1"/>
    <property type="molecule type" value="Genomic_DNA"/>
</dbReference>
<keyword evidence="2" id="KW-1133">Transmembrane helix</keyword>
<evidence type="ECO:0000256" key="2">
    <source>
        <dbReference type="SAM" id="Phobius"/>
    </source>
</evidence>
<dbReference type="OrthoDB" id="5512737at2"/>
<evidence type="ECO:0000259" key="3">
    <source>
        <dbReference type="Pfam" id="PF00892"/>
    </source>
</evidence>
<keyword evidence="2" id="KW-0812">Transmembrane</keyword>
<protein>
    <submittedName>
        <fullName evidence="4">EamA domain-containing membrane protein RarD</fullName>
    </submittedName>
</protein>
<name>A0A561WLZ9_ACTTI</name>
<keyword evidence="2" id="KW-0472">Membrane</keyword>
<feature type="transmembrane region" description="Helical" evidence="2">
    <location>
        <begin position="244"/>
        <end position="262"/>
    </location>
</feature>
<proteinExistence type="inferred from homology"/>
<dbReference type="Pfam" id="PF00892">
    <property type="entry name" value="EamA"/>
    <property type="match status" value="1"/>
</dbReference>
<dbReference type="AlphaFoldDB" id="A0A561WLZ9"/>